<reference evidence="5 6" key="1">
    <citation type="journal article" date="2018" name="Mol. Plant">
        <title>The genome of Artemisia annua provides insight into the evolution of Asteraceae family and artemisinin biosynthesis.</title>
        <authorList>
            <person name="Shen Q."/>
            <person name="Zhang L."/>
            <person name="Liao Z."/>
            <person name="Wang S."/>
            <person name="Yan T."/>
            <person name="Shi P."/>
            <person name="Liu M."/>
            <person name="Fu X."/>
            <person name="Pan Q."/>
            <person name="Wang Y."/>
            <person name="Lv Z."/>
            <person name="Lu X."/>
            <person name="Zhang F."/>
            <person name="Jiang W."/>
            <person name="Ma Y."/>
            <person name="Chen M."/>
            <person name="Hao X."/>
            <person name="Li L."/>
            <person name="Tang Y."/>
            <person name="Lv G."/>
            <person name="Zhou Y."/>
            <person name="Sun X."/>
            <person name="Brodelius P.E."/>
            <person name="Rose J.K.C."/>
            <person name="Tang K."/>
        </authorList>
    </citation>
    <scope>NUCLEOTIDE SEQUENCE [LARGE SCALE GENOMIC DNA]</scope>
    <source>
        <strain evidence="6">cv. Huhao1</strain>
        <tissue evidence="5">Leaf</tissue>
    </source>
</reference>
<feature type="domain" description="CRIB" evidence="3">
    <location>
        <begin position="100"/>
        <end position="113"/>
    </location>
</feature>
<feature type="domain" description="Rho-GAP" evidence="4">
    <location>
        <begin position="145"/>
        <end position="322"/>
    </location>
</feature>
<keyword evidence="6" id="KW-1185">Reference proteome</keyword>
<feature type="compositionally biased region" description="Basic and acidic residues" evidence="2">
    <location>
        <begin position="830"/>
        <end position="840"/>
    </location>
</feature>
<name>A0A2U1PZ12_ARTAN</name>
<evidence type="ECO:0000256" key="1">
    <source>
        <dbReference type="ARBA" id="ARBA00022468"/>
    </source>
</evidence>
<evidence type="ECO:0000256" key="2">
    <source>
        <dbReference type="SAM" id="MobiDB-lite"/>
    </source>
</evidence>
<accession>A0A2U1PZ12</accession>
<evidence type="ECO:0000313" key="6">
    <source>
        <dbReference type="Proteomes" id="UP000245207"/>
    </source>
</evidence>
<dbReference type="OrthoDB" id="79452at2759"/>
<dbReference type="SMART" id="SM00285">
    <property type="entry name" value="PBD"/>
    <property type="match status" value="2"/>
</dbReference>
<dbReference type="GO" id="GO:0005096">
    <property type="term" value="F:GTPase activator activity"/>
    <property type="evidence" value="ECO:0007669"/>
    <property type="project" value="UniProtKB-KW"/>
</dbReference>
<keyword evidence="1" id="KW-0343">GTPase activation</keyword>
<protein>
    <submittedName>
        <fullName evidence="5">CRIB domain, Rho GTPase activation protein</fullName>
    </submittedName>
</protein>
<dbReference type="PANTHER" id="PTHR23177:SF83">
    <property type="entry name" value="CRIB DOMAIN, RHO GTPASE ACTIVATION PROTEIN-RELATED"/>
    <property type="match status" value="1"/>
</dbReference>
<feature type="region of interest" description="Disordered" evidence="2">
    <location>
        <begin position="772"/>
        <end position="791"/>
    </location>
</feature>
<dbReference type="InterPro" id="IPR036936">
    <property type="entry name" value="CRIB_dom_sf"/>
</dbReference>
<dbReference type="EMBL" id="PKPP01000584">
    <property type="protein sequence ID" value="PWA90986.1"/>
    <property type="molecule type" value="Genomic_DNA"/>
</dbReference>
<sequence>MTKLFRSKSCGITPPPQQTTTFFQHNNDTYNEEDIDLYYQDYNTPFITPDRRHDDNDPQSPSFTVVALFLAALRKSIVTCTVDDDSEDDDHGSCTSSLDIGCPTDVQHVSHVTFDRFDGFLGLPTELQSHVSCNPPSASIRVFGVSAESMQCSYDDRGNSVPTILLMMQKRLYEGGGLQAEGIFRINAENSQEEDVRKQLNRGFVPSGIDVHCLAGLIKAWFRELPRGILDSLTAEQVMHCNTEEDCSRLVKSLPQTEAALLDWAINLMADVVKYEPQNKMNARNIAMVFAPNMTQMADPLTALIHAVQVMNFLKTLVIKTLCGRDESYPDVQVTSSPPDNTELERPESLIRLTSEKDEKFWSFPRKSGSVVGCDNVSEKSSPANHELKQDDEKETVAAEGILESIRVFGVSAESMQCSYDDRGNSVPTILLMMQKRLYEGGGLQAEGIFRINAENSQEEDVRKQLNRGFVPSGIDVHCLAGLIKAWFRELPRGILDSLTAEQSPSFTVVALFLAALRKSIVTCTVDDDSEDDDHGSCTSSLDIGCPTDVQHVSHVTFDRFDGFLGLPTELQSHVSCNPPSASIRVFGVSAESMQCSYDDRGNSVPTILLMMQKRLYEGGGLQAEGIFRINAENSQEEDVRKQLNRGFVPSGIDVHCLAGLIKAWFRELPRGILDSLTAEQVMHCNTEEDCSRLVKSLPQTEAALLDWAINLMADVVKYEPQNKMNARNIAMVFAPNMTQMADPLTALIHAVQVMNFLKTLVIKTLRGREESYPDVQVTSSPPDNTELERPGSLIRLASEKDEKFWSFPRKSGSVVGCDNVSEKSSPANHELKQDDEKETVAAEGILERLSLRKGQE</sequence>
<dbReference type="GO" id="GO:0007165">
    <property type="term" value="P:signal transduction"/>
    <property type="evidence" value="ECO:0007669"/>
    <property type="project" value="InterPro"/>
</dbReference>
<feature type="domain" description="CRIB" evidence="3">
    <location>
        <begin position="544"/>
        <end position="557"/>
    </location>
</feature>
<dbReference type="Gene3D" id="1.10.555.10">
    <property type="entry name" value="Rho GTPase activation protein"/>
    <property type="match status" value="3"/>
</dbReference>
<dbReference type="STRING" id="35608.A0A2U1PZ12"/>
<dbReference type="AlphaFoldDB" id="A0A2U1PZ12"/>
<feature type="region of interest" description="Disordered" evidence="2">
    <location>
        <begin position="374"/>
        <end position="393"/>
    </location>
</feature>
<comment type="caution">
    <text evidence="5">The sequence shown here is derived from an EMBL/GenBank/DDBJ whole genome shotgun (WGS) entry which is preliminary data.</text>
</comment>
<dbReference type="PROSITE" id="PS50108">
    <property type="entry name" value="CRIB"/>
    <property type="match status" value="2"/>
</dbReference>
<proteinExistence type="predicted"/>
<dbReference type="SUPFAM" id="SSF48350">
    <property type="entry name" value="GTPase activation domain, GAP"/>
    <property type="match status" value="3"/>
</dbReference>
<dbReference type="PANTHER" id="PTHR23177">
    <property type="entry name" value="MKIAA1688 PROTEIN"/>
    <property type="match status" value="1"/>
</dbReference>
<dbReference type="FunFam" id="1.10.555.10:FF:000046">
    <property type="entry name" value="Rho GTPase-activating protein 5"/>
    <property type="match status" value="2"/>
</dbReference>
<dbReference type="Proteomes" id="UP000245207">
    <property type="component" value="Unassembled WGS sequence"/>
</dbReference>
<dbReference type="Gene3D" id="3.90.810.10">
    <property type="entry name" value="CRIB domain"/>
    <property type="match status" value="2"/>
</dbReference>
<dbReference type="InterPro" id="IPR000198">
    <property type="entry name" value="RhoGAP_dom"/>
</dbReference>
<dbReference type="InterPro" id="IPR000095">
    <property type="entry name" value="CRIB_dom"/>
</dbReference>
<dbReference type="Pfam" id="PF00620">
    <property type="entry name" value="RhoGAP"/>
    <property type="match status" value="3"/>
</dbReference>
<gene>
    <name evidence="5" type="ORF">CTI12_AA095120</name>
</gene>
<dbReference type="SMART" id="SM00324">
    <property type="entry name" value="RhoGAP"/>
    <property type="match status" value="2"/>
</dbReference>
<dbReference type="Pfam" id="PF00786">
    <property type="entry name" value="PBD"/>
    <property type="match status" value="2"/>
</dbReference>
<evidence type="ECO:0000259" key="3">
    <source>
        <dbReference type="PROSITE" id="PS50108"/>
    </source>
</evidence>
<evidence type="ECO:0000259" key="4">
    <source>
        <dbReference type="PROSITE" id="PS50238"/>
    </source>
</evidence>
<dbReference type="CDD" id="cd00132">
    <property type="entry name" value="CRIB"/>
    <property type="match status" value="2"/>
</dbReference>
<evidence type="ECO:0000313" key="5">
    <source>
        <dbReference type="EMBL" id="PWA90986.1"/>
    </source>
</evidence>
<dbReference type="PROSITE" id="PS50238">
    <property type="entry name" value="RHOGAP"/>
    <property type="match status" value="2"/>
</dbReference>
<feature type="domain" description="Rho-GAP" evidence="4">
    <location>
        <begin position="589"/>
        <end position="770"/>
    </location>
</feature>
<feature type="region of interest" description="Disordered" evidence="2">
    <location>
        <begin position="1"/>
        <end position="23"/>
    </location>
</feature>
<dbReference type="InterPro" id="IPR044785">
    <property type="entry name" value="RopGAP1-5"/>
</dbReference>
<dbReference type="InterPro" id="IPR008936">
    <property type="entry name" value="Rho_GTPase_activation_prot"/>
</dbReference>
<organism evidence="5 6">
    <name type="scientific">Artemisia annua</name>
    <name type="common">Sweet wormwood</name>
    <dbReference type="NCBI Taxonomy" id="35608"/>
    <lineage>
        <taxon>Eukaryota</taxon>
        <taxon>Viridiplantae</taxon>
        <taxon>Streptophyta</taxon>
        <taxon>Embryophyta</taxon>
        <taxon>Tracheophyta</taxon>
        <taxon>Spermatophyta</taxon>
        <taxon>Magnoliopsida</taxon>
        <taxon>eudicotyledons</taxon>
        <taxon>Gunneridae</taxon>
        <taxon>Pentapetalae</taxon>
        <taxon>asterids</taxon>
        <taxon>campanulids</taxon>
        <taxon>Asterales</taxon>
        <taxon>Asteraceae</taxon>
        <taxon>Asteroideae</taxon>
        <taxon>Anthemideae</taxon>
        <taxon>Artemisiinae</taxon>
        <taxon>Artemisia</taxon>
    </lineage>
</organism>
<feature type="region of interest" description="Disordered" evidence="2">
    <location>
        <begin position="811"/>
        <end position="840"/>
    </location>
</feature>
<dbReference type="CDD" id="cd00159">
    <property type="entry name" value="RhoGAP"/>
    <property type="match status" value="3"/>
</dbReference>